<name>A0A183HXJ9_9BILA</name>
<sequence>MQFTPYFLLLSAISGATRYIWINLIDVEIGNLLIDEQQIDGLRSAVMQMQSLINIRHLPENDRLNAKSLTSCTTHWHPSTDKCFMETVHDWQKSNLIDITKDINLKFYNVNFLLFLQVIYLQVISTVIYNFIY</sequence>
<gene>
    <name evidence="2" type="ORF">OFLC_LOCUS12214</name>
</gene>
<organism evidence="4">
    <name type="scientific">Onchocerca flexuosa</name>
    <dbReference type="NCBI Taxonomy" id="387005"/>
    <lineage>
        <taxon>Eukaryota</taxon>
        <taxon>Metazoa</taxon>
        <taxon>Ecdysozoa</taxon>
        <taxon>Nematoda</taxon>
        <taxon>Chromadorea</taxon>
        <taxon>Rhabditida</taxon>
        <taxon>Spirurina</taxon>
        <taxon>Spiruromorpha</taxon>
        <taxon>Filarioidea</taxon>
        <taxon>Onchocercidae</taxon>
        <taxon>Onchocerca</taxon>
    </lineage>
</organism>
<reference evidence="4" key="1">
    <citation type="submission" date="2016-06" db="UniProtKB">
        <authorList>
            <consortium name="WormBaseParasite"/>
        </authorList>
    </citation>
    <scope>IDENTIFICATION</scope>
</reference>
<evidence type="ECO:0000313" key="4">
    <source>
        <dbReference type="WBParaSite" id="OFLC_0001221201-mRNA-1"/>
    </source>
</evidence>
<evidence type="ECO:0000313" key="2">
    <source>
        <dbReference type="EMBL" id="VDO82876.1"/>
    </source>
</evidence>
<dbReference type="Proteomes" id="UP000267606">
    <property type="component" value="Unassembled WGS sequence"/>
</dbReference>
<evidence type="ECO:0000256" key="1">
    <source>
        <dbReference type="SAM" id="Phobius"/>
    </source>
</evidence>
<dbReference type="WBParaSite" id="OFLC_0001221201-mRNA-1">
    <property type="protein sequence ID" value="OFLC_0001221201-mRNA-1"/>
    <property type="gene ID" value="OFLC_0001221201"/>
</dbReference>
<keyword evidence="1" id="KW-1133">Transmembrane helix</keyword>
<keyword evidence="1" id="KW-0812">Transmembrane</keyword>
<keyword evidence="3" id="KW-1185">Reference proteome</keyword>
<reference evidence="2 3" key="2">
    <citation type="submission" date="2018-11" db="EMBL/GenBank/DDBJ databases">
        <authorList>
            <consortium name="Pathogen Informatics"/>
        </authorList>
    </citation>
    <scope>NUCLEOTIDE SEQUENCE [LARGE SCALE GENOMIC DNA]</scope>
</reference>
<feature type="transmembrane region" description="Helical" evidence="1">
    <location>
        <begin position="110"/>
        <end position="132"/>
    </location>
</feature>
<accession>A0A183HXJ9</accession>
<proteinExistence type="predicted"/>
<dbReference type="EMBL" id="UZAJ01018670">
    <property type="protein sequence ID" value="VDO82876.1"/>
    <property type="molecule type" value="Genomic_DNA"/>
</dbReference>
<keyword evidence="1" id="KW-0472">Membrane</keyword>
<protein>
    <submittedName>
        <fullName evidence="2 4">Uncharacterized protein</fullName>
    </submittedName>
</protein>
<dbReference type="AlphaFoldDB" id="A0A183HXJ9"/>
<evidence type="ECO:0000313" key="3">
    <source>
        <dbReference type="Proteomes" id="UP000267606"/>
    </source>
</evidence>